<proteinExistence type="predicted"/>
<dbReference type="EMBL" id="JBHSGR010000003">
    <property type="protein sequence ID" value="MFC4692646.1"/>
    <property type="molecule type" value="Genomic_DNA"/>
</dbReference>
<evidence type="ECO:0000256" key="1">
    <source>
        <dbReference type="ARBA" id="ARBA00004255"/>
    </source>
</evidence>
<evidence type="ECO:0000313" key="6">
    <source>
        <dbReference type="Proteomes" id="UP001596025"/>
    </source>
</evidence>
<keyword evidence="6" id="KW-1185">Reference proteome</keyword>
<comment type="caution">
    <text evidence="5">The sequence shown here is derived from an EMBL/GenBank/DDBJ whole genome shotgun (WGS) entry which is preliminary data.</text>
</comment>
<keyword evidence="3" id="KW-0446">Lipid-binding</keyword>
<evidence type="ECO:0000313" key="5">
    <source>
        <dbReference type="EMBL" id="MFC4692646.1"/>
    </source>
</evidence>
<sequence>MSGTGVAARVAALCLDPRGRPGDWSVCGPAVRAGLLLDLGLDGRVTQTADSVVVDRSPTGSAAADRLLAAIATGPERSLDSWVEDGPVGLRDVADAEVAAGRWHRRRLRWRRDRFVPDRERLDVDRTRDPGLLDDGWSAGDAAVVAVALAAGLRGGGPVPPAAELVAATGAAAWLCGAVTEHLHATARRYRAQATALRAGDAPGPA</sequence>
<comment type="subcellular location">
    <subcellularLocation>
        <location evidence="1">Golgi apparatus membrane</location>
        <topology evidence="1">Peripheral membrane protein</topology>
        <orientation evidence="1">Cytoplasmic side</orientation>
    </subcellularLocation>
</comment>
<keyword evidence="2" id="KW-0333">Golgi apparatus</keyword>
<organism evidence="5 6">
    <name type="scientific">Geodermatophilus arenarius</name>
    <dbReference type="NCBI Taxonomy" id="1137990"/>
    <lineage>
        <taxon>Bacteria</taxon>
        <taxon>Bacillati</taxon>
        <taxon>Actinomycetota</taxon>
        <taxon>Actinomycetes</taxon>
        <taxon>Geodermatophilales</taxon>
        <taxon>Geodermatophilaceae</taxon>
        <taxon>Geodermatophilus</taxon>
    </lineage>
</organism>
<dbReference type="RefSeq" id="WP_387986900.1">
    <property type="nucleotide sequence ID" value="NZ_JBHSGR010000003.1"/>
</dbReference>
<gene>
    <name evidence="5" type="ORF">ACFO3M_04520</name>
</gene>
<protein>
    <submittedName>
        <fullName evidence="5">GPP34 family phosphoprotein</fullName>
    </submittedName>
</protein>
<dbReference type="Pfam" id="PF05719">
    <property type="entry name" value="GPP34"/>
    <property type="match status" value="1"/>
</dbReference>
<dbReference type="InterPro" id="IPR038261">
    <property type="entry name" value="GPP34-like_sf"/>
</dbReference>
<keyword evidence="4" id="KW-0472">Membrane</keyword>
<dbReference type="Proteomes" id="UP001596025">
    <property type="component" value="Unassembled WGS sequence"/>
</dbReference>
<dbReference type="Gene3D" id="1.10.3630.10">
    <property type="entry name" value="yeast vps74-n-term truncation variant domain like"/>
    <property type="match status" value="1"/>
</dbReference>
<accession>A0ABV9LFR2</accession>
<dbReference type="InterPro" id="IPR008628">
    <property type="entry name" value="GPP34-like"/>
</dbReference>
<name>A0ABV9LFR2_9ACTN</name>
<evidence type="ECO:0000256" key="2">
    <source>
        <dbReference type="ARBA" id="ARBA00023034"/>
    </source>
</evidence>
<evidence type="ECO:0000256" key="3">
    <source>
        <dbReference type="ARBA" id="ARBA00023121"/>
    </source>
</evidence>
<reference evidence="6" key="1">
    <citation type="journal article" date="2019" name="Int. J. Syst. Evol. Microbiol.">
        <title>The Global Catalogue of Microorganisms (GCM) 10K type strain sequencing project: providing services to taxonomists for standard genome sequencing and annotation.</title>
        <authorList>
            <consortium name="The Broad Institute Genomics Platform"/>
            <consortium name="The Broad Institute Genome Sequencing Center for Infectious Disease"/>
            <person name="Wu L."/>
            <person name="Ma J."/>
        </authorList>
    </citation>
    <scope>NUCLEOTIDE SEQUENCE [LARGE SCALE GENOMIC DNA]</scope>
    <source>
        <strain evidence="6">CCUG 62763</strain>
    </source>
</reference>
<evidence type="ECO:0000256" key="4">
    <source>
        <dbReference type="ARBA" id="ARBA00023136"/>
    </source>
</evidence>